<evidence type="ECO:0000313" key="2">
    <source>
        <dbReference type="EMBL" id="KAK7377911.1"/>
    </source>
</evidence>
<proteinExistence type="predicted"/>
<feature type="region of interest" description="Disordered" evidence="1">
    <location>
        <begin position="1"/>
        <end position="21"/>
    </location>
</feature>
<comment type="caution">
    <text evidence="2">The sequence shown here is derived from an EMBL/GenBank/DDBJ whole genome shotgun (WGS) entry which is preliminary data.</text>
</comment>
<dbReference type="AlphaFoldDB" id="A0AAN9NRI2"/>
<dbReference type="Proteomes" id="UP001374584">
    <property type="component" value="Unassembled WGS sequence"/>
</dbReference>
<evidence type="ECO:0000256" key="1">
    <source>
        <dbReference type="SAM" id="MobiDB-lite"/>
    </source>
</evidence>
<evidence type="ECO:0000313" key="3">
    <source>
        <dbReference type="Proteomes" id="UP001374584"/>
    </source>
</evidence>
<name>A0AAN9NRI2_PHACN</name>
<gene>
    <name evidence="2" type="ORF">VNO80_03346</name>
</gene>
<organism evidence="2 3">
    <name type="scientific">Phaseolus coccineus</name>
    <name type="common">Scarlet runner bean</name>
    <name type="synonym">Phaseolus multiflorus</name>
    <dbReference type="NCBI Taxonomy" id="3886"/>
    <lineage>
        <taxon>Eukaryota</taxon>
        <taxon>Viridiplantae</taxon>
        <taxon>Streptophyta</taxon>
        <taxon>Embryophyta</taxon>
        <taxon>Tracheophyta</taxon>
        <taxon>Spermatophyta</taxon>
        <taxon>Magnoliopsida</taxon>
        <taxon>eudicotyledons</taxon>
        <taxon>Gunneridae</taxon>
        <taxon>Pentapetalae</taxon>
        <taxon>rosids</taxon>
        <taxon>fabids</taxon>
        <taxon>Fabales</taxon>
        <taxon>Fabaceae</taxon>
        <taxon>Papilionoideae</taxon>
        <taxon>50 kb inversion clade</taxon>
        <taxon>NPAAA clade</taxon>
        <taxon>indigoferoid/millettioid clade</taxon>
        <taxon>Phaseoleae</taxon>
        <taxon>Phaseolus</taxon>
    </lineage>
</organism>
<protein>
    <submittedName>
        <fullName evidence="2">Uncharacterized protein</fullName>
    </submittedName>
</protein>
<sequence>MSGYKRGVLGGESFSDDKVEGRRDGGFEIGKQNQICYLRGKGVSAWLLPQLAMVTLYFVEPRSGLELLP</sequence>
<keyword evidence="3" id="KW-1185">Reference proteome</keyword>
<reference evidence="2 3" key="1">
    <citation type="submission" date="2024-01" db="EMBL/GenBank/DDBJ databases">
        <title>The genomes of 5 underutilized Papilionoideae crops provide insights into root nodulation and disease resistanc.</title>
        <authorList>
            <person name="Jiang F."/>
        </authorList>
    </citation>
    <scope>NUCLEOTIDE SEQUENCE [LARGE SCALE GENOMIC DNA]</scope>
    <source>
        <strain evidence="2">JINMINGXINNONG_FW02</strain>
        <tissue evidence="2">Leaves</tissue>
    </source>
</reference>
<accession>A0AAN9NRI2</accession>
<dbReference type="EMBL" id="JAYMYR010000002">
    <property type="protein sequence ID" value="KAK7377911.1"/>
    <property type="molecule type" value="Genomic_DNA"/>
</dbReference>